<evidence type="ECO:0000313" key="1">
    <source>
        <dbReference type="EMBL" id="KAJ8367985.1"/>
    </source>
</evidence>
<organism evidence="1 2">
    <name type="scientific">Synaphobranchus kaupii</name>
    <name type="common">Kaup's arrowtooth eel</name>
    <dbReference type="NCBI Taxonomy" id="118154"/>
    <lineage>
        <taxon>Eukaryota</taxon>
        <taxon>Metazoa</taxon>
        <taxon>Chordata</taxon>
        <taxon>Craniata</taxon>
        <taxon>Vertebrata</taxon>
        <taxon>Euteleostomi</taxon>
        <taxon>Actinopterygii</taxon>
        <taxon>Neopterygii</taxon>
        <taxon>Teleostei</taxon>
        <taxon>Anguilliformes</taxon>
        <taxon>Synaphobranchidae</taxon>
        <taxon>Synaphobranchus</taxon>
    </lineage>
</organism>
<dbReference type="Proteomes" id="UP001152622">
    <property type="component" value="Chromosome 3"/>
</dbReference>
<keyword evidence="2" id="KW-1185">Reference proteome</keyword>
<proteinExistence type="predicted"/>
<name>A0A9Q1FUP6_SYNKA</name>
<comment type="caution">
    <text evidence="1">The sequence shown here is derived from an EMBL/GenBank/DDBJ whole genome shotgun (WGS) entry which is preliminary data.</text>
</comment>
<sequence>MLFSERGRQGTAWCEWIQNTGRIRLHRDGPPYRPLTGLRCQKQGDRDAKGTIEKGVSRVGVAMPGLAAL</sequence>
<accession>A0A9Q1FUP6</accession>
<reference evidence="1" key="1">
    <citation type="journal article" date="2023" name="Science">
        <title>Genome structures resolve the early diversification of teleost fishes.</title>
        <authorList>
            <person name="Parey E."/>
            <person name="Louis A."/>
            <person name="Montfort J."/>
            <person name="Bouchez O."/>
            <person name="Roques C."/>
            <person name="Iampietro C."/>
            <person name="Lluch J."/>
            <person name="Castinel A."/>
            <person name="Donnadieu C."/>
            <person name="Desvignes T."/>
            <person name="Floi Bucao C."/>
            <person name="Jouanno E."/>
            <person name="Wen M."/>
            <person name="Mejri S."/>
            <person name="Dirks R."/>
            <person name="Jansen H."/>
            <person name="Henkel C."/>
            <person name="Chen W.J."/>
            <person name="Zahm M."/>
            <person name="Cabau C."/>
            <person name="Klopp C."/>
            <person name="Thompson A.W."/>
            <person name="Robinson-Rechavi M."/>
            <person name="Braasch I."/>
            <person name="Lecointre G."/>
            <person name="Bobe J."/>
            <person name="Postlethwait J.H."/>
            <person name="Berthelot C."/>
            <person name="Roest Crollius H."/>
            <person name="Guiguen Y."/>
        </authorList>
    </citation>
    <scope>NUCLEOTIDE SEQUENCE</scope>
    <source>
        <strain evidence="1">WJC10195</strain>
    </source>
</reference>
<dbReference type="EMBL" id="JAINUF010000003">
    <property type="protein sequence ID" value="KAJ8367985.1"/>
    <property type="molecule type" value="Genomic_DNA"/>
</dbReference>
<dbReference type="AlphaFoldDB" id="A0A9Q1FUP6"/>
<gene>
    <name evidence="1" type="ORF">SKAU_G00080130</name>
</gene>
<protein>
    <submittedName>
        <fullName evidence="1">Uncharacterized protein</fullName>
    </submittedName>
</protein>
<evidence type="ECO:0000313" key="2">
    <source>
        <dbReference type="Proteomes" id="UP001152622"/>
    </source>
</evidence>